<comment type="catalytic activity">
    <reaction evidence="5 6">
        <text>dTDP-beta-L-rhamnose + NADP(+) = dTDP-4-dehydro-beta-L-rhamnose + NADPH + H(+)</text>
        <dbReference type="Rhea" id="RHEA:21796"/>
        <dbReference type="ChEBI" id="CHEBI:15378"/>
        <dbReference type="ChEBI" id="CHEBI:57510"/>
        <dbReference type="ChEBI" id="CHEBI:57783"/>
        <dbReference type="ChEBI" id="CHEBI:58349"/>
        <dbReference type="ChEBI" id="CHEBI:62830"/>
        <dbReference type="EC" id="1.1.1.133"/>
    </reaction>
</comment>
<dbReference type="Gene3D" id="3.90.25.10">
    <property type="entry name" value="UDP-galactose 4-epimerase, domain 1"/>
    <property type="match status" value="1"/>
</dbReference>
<organism evidence="8 9">
    <name type="scientific">Pararhizobium capsulatum DSM 1112</name>
    <dbReference type="NCBI Taxonomy" id="1121113"/>
    <lineage>
        <taxon>Bacteria</taxon>
        <taxon>Pseudomonadati</taxon>
        <taxon>Pseudomonadota</taxon>
        <taxon>Alphaproteobacteria</taxon>
        <taxon>Hyphomicrobiales</taxon>
        <taxon>Rhizobiaceae</taxon>
        <taxon>Rhizobium/Agrobacterium group</taxon>
        <taxon>Pararhizobium</taxon>
    </lineage>
</organism>
<keyword evidence="6 8" id="KW-0560">Oxidoreductase</keyword>
<comment type="pathway">
    <text evidence="1 6">Carbohydrate biosynthesis; dTDP-L-rhamnose biosynthesis.</text>
</comment>
<accession>A0ABU0BX16</accession>
<evidence type="ECO:0000256" key="4">
    <source>
        <dbReference type="ARBA" id="ARBA00017099"/>
    </source>
</evidence>
<reference evidence="8 9" key="1">
    <citation type="submission" date="2023-07" db="EMBL/GenBank/DDBJ databases">
        <title>Genomic Encyclopedia of Type Strains, Phase IV (KMG-IV): sequencing the most valuable type-strain genomes for metagenomic binning, comparative biology and taxonomic classification.</title>
        <authorList>
            <person name="Goeker M."/>
        </authorList>
    </citation>
    <scope>NUCLEOTIDE SEQUENCE [LARGE SCALE GENOMIC DNA]</scope>
    <source>
        <strain evidence="8 9">DSM 1112</strain>
    </source>
</reference>
<evidence type="ECO:0000313" key="8">
    <source>
        <dbReference type="EMBL" id="MDQ0322191.1"/>
    </source>
</evidence>
<dbReference type="SUPFAM" id="SSF51735">
    <property type="entry name" value="NAD(P)-binding Rossmann-fold domains"/>
    <property type="match status" value="1"/>
</dbReference>
<dbReference type="NCBIfam" id="TIGR01214">
    <property type="entry name" value="rmlD"/>
    <property type="match status" value="1"/>
</dbReference>
<feature type="domain" description="RmlD-like substrate binding" evidence="7">
    <location>
        <begin position="1"/>
        <end position="282"/>
    </location>
</feature>
<gene>
    <name evidence="8" type="ORF">QO002_004397</name>
</gene>
<sequence>MTGKNGQLAASLVEAAALVPGVELVTVGRPEFELTDAASVTETILAQLPDIVVSAAAYTSVDRAEFQQDLAYEINVTGAALVAEAAAMLGVPVIHLSTDYVFSGTSSAPYREDDEPGPKTFYGYSKLRGEHAVAGANPLHVILRTSWVYSPFGHNFARTMLRLAKERETIDIVADQWGNPTSALALAAAVMMVSTHPGRTIPSIYHVAGTGETNWANLARYIFQVSRAYGGPSANVRDITTAEYRTPAPRPLHSALCCDKFESVFDWRAPPWQESVETVVRRIIAEEYGHVDPEESEHLQ</sequence>
<evidence type="ECO:0000259" key="7">
    <source>
        <dbReference type="Pfam" id="PF04321"/>
    </source>
</evidence>
<evidence type="ECO:0000256" key="3">
    <source>
        <dbReference type="ARBA" id="ARBA00012929"/>
    </source>
</evidence>
<protein>
    <recommendedName>
        <fullName evidence="4 6">dTDP-4-dehydrorhamnose reductase</fullName>
        <ecNumber evidence="3 6">1.1.1.133</ecNumber>
    </recommendedName>
</protein>
<evidence type="ECO:0000313" key="9">
    <source>
        <dbReference type="Proteomes" id="UP001230207"/>
    </source>
</evidence>
<comment type="similarity">
    <text evidence="2 6">Belongs to the dTDP-4-dehydrorhamnose reductase family.</text>
</comment>
<dbReference type="EMBL" id="JAUSVF010000002">
    <property type="protein sequence ID" value="MDQ0322191.1"/>
    <property type="molecule type" value="Genomic_DNA"/>
</dbReference>
<evidence type="ECO:0000256" key="6">
    <source>
        <dbReference type="RuleBase" id="RU364082"/>
    </source>
</evidence>
<dbReference type="PANTHER" id="PTHR10491:SF4">
    <property type="entry name" value="METHIONINE ADENOSYLTRANSFERASE 2 SUBUNIT BETA"/>
    <property type="match status" value="1"/>
</dbReference>
<dbReference type="InterPro" id="IPR036291">
    <property type="entry name" value="NAD(P)-bd_dom_sf"/>
</dbReference>
<evidence type="ECO:0000256" key="5">
    <source>
        <dbReference type="ARBA" id="ARBA00048200"/>
    </source>
</evidence>
<dbReference type="InterPro" id="IPR029903">
    <property type="entry name" value="RmlD-like-bd"/>
</dbReference>
<comment type="caution">
    <text evidence="8">The sequence shown here is derived from an EMBL/GenBank/DDBJ whole genome shotgun (WGS) entry which is preliminary data.</text>
</comment>
<dbReference type="Pfam" id="PF04321">
    <property type="entry name" value="RmlD_sub_bind"/>
    <property type="match status" value="1"/>
</dbReference>
<dbReference type="Gene3D" id="3.40.50.720">
    <property type="entry name" value="NAD(P)-binding Rossmann-like Domain"/>
    <property type="match status" value="1"/>
</dbReference>
<dbReference type="InterPro" id="IPR005913">
    <property type="entry name" value="dTDP_dehydrorham_reduct"/>
</dbReference>
<comment type="cofactor">
    <cofactor evidence="6">
        <name>Mg(2+)</name>
        <dbReference type="ChEBI" id="CHEBI:18420"/>
    </cofactor>
    <text evidence="6">Binds 1 Mg(2+) ion per monomer.</text>
</comment>
<name>A0ABU0BX16_9HYPH</name>
<dbReference type="EC" id="1.1.1.133" evidence="3 6"/>
<evidence type="ECO:0000256" key="1">
    <source>
        <dbReference type="ARBA" id="ARBA00004781"/>
    </source>
</evidence>
<evidence type="ECO:0000256" key="2">
    <source>
        <dbReference type="ARBA" id="ARBA00010944"/>
    </source>
</evidence>
<dbReference type="GO" id="GO:0008831">
    <property type="term" value="F:dTDP-4-dehydrorhamnose reductase activity"/>
    <property type="evidence" value="ECO:0007669"/>
    <property type="project" value="UniProtKB-EC"/>
</dbReference>
<proteinExistence type="inferred from homology"/>
<dbReference type="CDD" id="cd05254">
    <property type="entry name" value="dTDP_HR_like_SDR_e"/>
    <property type="match status" value="1"/>
</dbReference>
<dbReference type="Proteomes" id="UP001230207">
    <property type="component" value="Unassembled WGS sequence"/>
</dbReference>
<keyword evidence="9" id="KW-1185">Reference proteome</keyword>
<dbReference type="PANTHER" id="PTHR10491">
    <property type="entry name" value="DTDP-4-DEHYDRORHAMNOSE REDUCTASE"/>
    <property type="match status" value="1"/>
</dbReference>
<comment type="function">
    <text evidence="6">Catalyzes the reduction of dTDP-6-deoxy-L-lyxo-4-hexulose to yield dTDP-L-rhamnose.</text>
</comment>
<keyword evidence="6" id="KW-0521">NADP</keyword>